<organism evidence="8 9">
    <name type="scientific">Bifidobacterium panos</name>
    <dbReference type="NCBI Taxonomy" id="2675321"/>
    <lineage>
        <taxon>Bacteria</taxon>
        <taxon>Bacillati</taxon>
        <taxon>Actinomycetota</taxon>
        <taxon>Actinomycetes</taxon>
        <taxon>Bifidobacteriales</taxon>
        <taxon>Bifidobacteriaceae</taxon>
        <taxon>Bifidobacterium</taxon>
    </lineage>
</organism>
<dbReference type="Gene3D" id="6.10.250.660">
    <property type="match status" value="1"/>
</dbReference>
<keyword evidence="9" id="KW-1185">Reference proteome</keyword>
<evidence type="ECO:0000256" key="4">
    <source>
        <dbReference type="ARBA" id="ARBA00022618"/>
    </source>
</evidence>
<dbReference type="RefSeq" id="WP_172147230.1">
    <property type="nucleotide sequence ID" value="NZ_JAAIIJ010000035.1"/>
</dbReference>
<protein>
    <recommendedName>
        <fullName evidence="2">Cell wall synthesis protein Wag31</fullName>
    </recommendedName>
    <alternativeName>
        <fullName evidence="7">Antigen 84</fullName>
    </alternativeName>
</protein>
<dbReference type="Pfam" id="PF05103">
    <property type="entry name" value="DivIVA"/>
    <property type="match status" value="1"/>
</dbReference>
<evidence type="ECO:0000256" key="5">
    <source>
        <dbReference type="ARBA" id="ARBA00023054"/>
    </source>
</evidence>
<evidence type="ECO:0000256" key="2">
    <source>
        <dbReference type="ARBA" id="ARBA00018787"/>
    </source>
</evidence>
<evidence type="ECO:0000256" key="3">
    <source>
        <dbReference type="ARBA" id="ARBA00022490"/>
    </source>
</evidence>
<gene>
    <name evidence="8" type="ORF">G1C94_1448</name>
</gene>
<comment type="caution">
    <text evidence="8">The sequence shown here is derived from an EMBL/GenBank/DDBJ whole genome shotgun (WGS) entry which is preliminary data.</text>
</comment>
<dbReference type="InterPro" id="IPR019933">
    <property type="entry name" value="DivIVA_domain"/>
</dbReference>
<keyword evidence="5" id="KW-0175">Coiled coil</keyword>
<proteinExistence type="predicted"/>
<keyword evidence="3" id="KW-0963">Cytoplasm</keyword>
<accession>A0ABX1SY98</accession>
<evidence type="ECO:0000256" key="1">
    <source>
        <dbReference type="ARBA" id="ARBA00004496"/>
    </source>
</evidence>
<comment type="subcellular location">
    <subcellularLocation>
        <location evidence="1">Cytoplasm</location>
    </subcellularLocation>
</comment>
<evidence type="ECO:0000256" key="6">
    <source>
        <dbReference type="ARBA" id="ARBA00023306"/>
    </source>
</evidence>
<dbReference type="Proteomes" id="UP000553756">
    <property type="component" value="Unassembled WGS sequence"/>
</dbReference>
<evidence type="ECO:0000313" key="8">
    <source>
        <dbReference type="EMBL" id="NMN02826.1"/>
    </source>
</evidence>
<keyword evidence="6" id="KW-0131">Cell cycle</keyword>
<dbReference type="NCBIfam" id="TIGR03544">
    <property type="entry name" value="DivI1A_domain"/>
    <property type="match status" value="1"/>
</dbReference>
<reference evidence="8 9" key="1">
    <citation type="submission" date="2020-02" db="EMBL/GenBank/DDBJ databases">
        <title>Characterization of phylogenetic diversity of novel bifidobacterial species isolated in Czech ZOOs.</title>
        <authorList>
            <person name="Lugli G.A."/>
            <person name="Vera N.B."/>
            <person name="Ventura M."/>
        </authorList>
    </citation>
    <scope>NUCLEOTIDE SEQUENCE [LARGE SCALE GENOMIC DNA]</scope>
    <source>
        <strain evidence="8 9">DSM 109963</strain>
    </source>
</reference>
<sequence length="71" mass="7998">MKLLTPNDVRTCEISVHRLREGYDPDEVDEILDSVADTLDVLAKRASAFEKRASRLEGICREHGIGIDETK</sequence>
<dbReference type="InterPro" id="IPR007793">
    <property type="entry name" value="DivIVA_fam"/>
</dbReference>
<keyword evidence="4" id="KW-0132">Cell division</keyword>
<dbReference type="EMBL" id="JAAIIJ010000035">
    <property type="protein sequence ID" value="NMN02826.1"/>
    <property type="molecule type" value="Genomic_DNA"/>
</dbReference>
<name>A0ABX1SY98_9BIFI</name>
<evidence type="ECO:0000256" key="7">
    <source>
        <dbReference type="ARBA" id="ARBA00031737"/>
    </source>
</evidence>
<evidence type="ECO:0000313" key="9">
    <source>
        <dbReference type="Proteomes" id="UP000553756"/>
    </source>
</evidence>